<sequence length="251" mass="28197">MNQLDLAKPLAGFIRFRQLEVNETGKDYFVGDLCGQFHLLQKALRKAQFNIRHDRLFTTGNFIDYGNDSAQLLDLLAEPWFYSVLGIHELLMLDALESGHYLHWYVQGGHWAFDQDIRLKVDLAPAVNAVLKLPLAYLIPQKKHRVIGLVSRMPLEDFSAEGFAMAGTGQLFDCLSSDRAPRQKAQIYPQADCIVVGGVAAKKCWARGNVVGINQGGQYRPKLGSLTIIKRKKLMKLTEKQPAFIPLQTEG</sequence>
<reference evidence="2" key="1">
    <citation type="submission" date="2021-03" db="EMBL/GenBank/DDBJ databases">
        <title>novel species isolated from a fishpond in China.</title>
        <authorList>
            <person name="Lu H."/>
            <person name="Cai Z."/>
        </authorList>
    </citation>
    <scope>NUCLEOTIDE SEQUENCE</scope>
    <source>
        <strain evidence="2">JCM 30855</strain>
    </source>
</reference>
<dbReference type="AlphaFoldDB" id="A0A939DRC3"/>
<dbReference type="PANTHER" id="PTHR42850">
    <property type="entry name" value="METALLOPHOSPHOESTERASE"/>
    <property type="match status" value="1"/>
</dbReference>
<dbReference type="Pfam" id="PF00149">
    <property type="entry name" value="Metallophos"/>
    <property type="match status" value="1"/>
</dbReference>
<dbReference type="EMBL" id="JAFKCV010000012">
    <property type="protein sequence ID" value="MBN7826947.1"/>
    <property type="molecule type" value="Genomic_DNA"/>
</dbReference>
<keyword evidence="3" id="KW-1185">Reference proteome</keyword>
<protein>
    <recommendedName>
        <fullName evidence="1">Calcineurin-like phosphoesterase domain-containing protein</fullName>
    </recommendedName>
</protein>
<dbReference type="SUPFAM" id="SSF56300">
    <property type="entry name" value="Metallo-dependent phosphatases"/>
    <property type="match status" value="1"/>
</dbReference>
<evidence type="ECO:0000313" key="2">
    <source>
        <dbReference type="EMBL" id="MBN7826947.1"/>
    </source>
</evidence>
<gene>
    <name evidence="2" type="ORF">J0A66_17065</name>
</gene>
<dbReference type="InterPro" id="IPR004843">
    <property type="entry name" value="Calcineurin-like_PHP"/>
</dbReference>
<dbReference type="InterPro" id="IPR029052">
    <property type="entry name" value="Metallo-depent_PP-like"/>
</dbReference>
<evidence type="ECO:0000313" key="3">
    <source>
        <dbReference type="Proteomes" id="UP000664654"/>
    </source>
</evidence>
<accession>A0A939DRC3</accession>
<proteinExistence type="predicted"/>
<name>A0A939DRC3_9ALTE</name>
<feature type="domain" description="Calcineurin-like phosphoesterase" evidence="1">
    <location>
        <begin position="29"/>
        <end position="117"/>
    </location>
</feature>
<evidence type="ECO:0000259" key="1">
    <source>
        <dbReference type="Pfam" id="PF00149"/>
    </source>
</evidence>
<dbReference type="Proteomes" id="UP000664654">
    <property type="component" value="Unassembled WGS sequence"/>
</dbReference>
<organism evidence="2 3">
    <name type="scientific">Bowmanella dokdonensis</name>
    <dbReference type="NCBI Taxonomy" id="751969"/>
    <lineage>
        <taxon>Bacteria</taxon>
        <taxon>Pseudomonadati</taxon>
        <taxon>Pseudomonadota</taxon>
        <taxon>Gammaproteobacteria</taxon>
        <taxon>Alteromonadales</taxon>
        <taxon>Alteromonadaceae</taxon>
        <taxon>Bowmanella</taxon>
    </lineage>
</organism>
<comment type="caution">
    <text evidence="2">The sequence shown here is derived from an EMBL/GenBank/DDBJ whole genome shotgun (WGS) entry which is preliminary data.</text>
</comment>
<dbReference type="RefSeq" id="WP_206575060.1">
    <property type="nucleotide sequence ID" value="NZ_JAFKCV010000012.1"/>
</dbReference>
<dbReference type="Gene3D" id="3.60.21.10">
    <property type="match status" value="1"/>
</dbReference>
<dbReference type="GO" id="GO:0016791">
    <property type="term" value="F:phosphatase activity"/>
    <property type="evidence" value="ECO:0007669"/>
    <property type="project" value="TreeGrafter"/>
</dbReference>
<dbReference type="PANTHER" id="PTHR42850:SF4">
    <property type="entry name" value="ZINC-DEPENDENT ENDOPOLYPHOSPHATASE"/>
    <property type="match status" value="1"/>
</dbReference>
<dbReference type="GO" id="GO:0005737">
    <property type="term" value="C:cytoplasm"/>
    <property type="evidence" value="ECO:0007669"/>
    <property type="project" value="TreeGrafter"/>
</dbReference>
<dbReference type="InterPro" id="IPR050126">
    <property type="entry name" value="Ap4A_hydrolase"/>
</dbReference>